<evidence type="ECO:0000313" key="3">
    <source>
        <dbReference type="EMBL" id="TFK55252.1"/>
    </source>
</evidence>
<feature type="coiled-coil region" evidence="1">
    <location>
        <begin position="350"/>
        <end position="377"/>
    </location>
</feature>
<evidence type="ECO:0000313" key="4">
    <source>
        <dbReference type="Proteomes" id="UP000305948"/>
    </source>
</evidence>
<gene>
    <name evidence="3" type="ORF">OE88DRAFT_1732506</name>
</gene>
<name>A0A5C3ND59_9AGAM</name>
<feature type="region of interest" description="Disordered" evidence="2">
    <location>
        <begin position="80"/>
        <end position="121"/>
    </location>
</feature>
<dbReference type="AlphaFoldDB" id="A0A5C3ND59"/>
<feature type="compositionally biased region" description="Acidic residues" evidence="2">
    <location>
        <begin position="414"/>
        <end position="425"/>
    </location>
</feature>
<feature type="region of interest" description="Disordered" evidence="2">
    <location>
        <begin position="162"/>
        <end position="204"/>
    </location>
</feature>
<proteinExistence type="predicted"/>
<reference evidence="3 4" key="1">
    <citation type="journal article" date="2019" name="Nat. Ecol. Evol.">
        <title>Megaphylogeny resolves global patterns of mushroom evolution.</title>
        <authorList>
            <person name="Varga T."/>
            <person name="Krizsan K."/>
            <person name="Foldi C."/>
            <person name="Dima B."/>
            <person name="Sanchez-Garcia M."/>
            <person name="Sanchez-Ramirez S."/>
            <person name="Szollosi G.J."/>
            <person name="Szarkandi J.G."/>
            <person name="Papp V."/>
            <person name="Albert L."/>
            <person name="Andreopoulos W."/>
            <person name="Angelini C."/>
            <person name="Antonin V."/>
            <person name="Barry K.W."/>
            <person name="Bougher N.L."/>
            <person name="Buchanan P."/>
            <person name="Buyck B."/>
            <person name="Bense V."/>
            <person name="Catcheside P."/>
            <person name="Chovatia M."/>
            <person name="Cooper J."/>
            <person name="Damon W."/>
            <person name="Desjardin D."/>
            <person name="Finy P."/>
            <person name="Geml J."/>
            <person name="Haridas S."/>
            <person name="Hughes K."/>
            <person name="Justo A."/>
            <person name="Karasinski D."/>
            <person name="Kautmanova I."/>
            <person name="Kiss B."/>
            <person name="Kocsube S."/>
            <person name="Kotiranta H."/>
            <person name="LaButti K.M."/>
            <person name="Lechner B.E."/>
            <person name="Liimatainen K."/>
            <person name="Lipzen A."/>
            <person name="Lukacs Z."/>
            <person name="Mihaltcheva S."/>
            <person name="Morgado L.N."/>
            <person name="Niskanen T."/>
            <person name="Noordeloos M.E."/>
            <person name="Ohm R.A."/>
            <person name="Ortiz-Santana B."/>
            <person name="Ovrebo C."/>
            <person name="Racz N."/>
            <person name="Riley R."/>
            <person name="Savchenko A."/>
            <person name="Shiryaev A."/>
            <person name="Soop K."/>
            <person name="Spirin V."/>
            <person name="Szebenyi C."/>
            <person name="Tomsovsky M."/>
            <person name="Tulloss R.E."/>
            <person name="Uehling J."/>
            <person name="Grigoriev I.V."/>
            <person name="Vagvolgyi C."/>
            <person name="Papp T."/>
            <person name="Martin F.M."/>
            <person name="Miettinen O."/>
            <person name="Hibbett D.S."/>
            <person name="Nagy L.G."/>
        </authorList>
    </citation>
    <scope>NUCLEOTIDE SEQUENCE [LARGE SCALE GENOMIC DNA]</scope>
    <source>
        <strain evidence="3 4">OMC1185</strain>
    </source>
</reference>
<organism evidence="3 4">
    <name type="scientific">Heliocybe sulcata</name>
    <dbReference type="NCBI Taxonomy" id="5364"/>
    <lineage>
        <taxon>Eukaryota</taxon>
        <taxon>Fungi</taxon>
        <taxon>Dikarya</taxon>
        <taxon>Basidiomycota</taxon>
        <taxon>Agaricomycotina</taxon>
        <taxon>Agaricomycetes</taxon>
        <taxon>Gloeophyllales</taxon>
        <taxon>Gloeophyllaceae</taxon>
        <taxon>Heliocybe</taxon>
    </lineage>
</organism>
<dbReference type="STRING" id="5364.A0A5C3ND59"/>
<accession>A0A5C3ND59</accession>
<protein>
    <submittedName>
        <fullName evidence="3">Uncharacterized protein</fullName>
    </submittedName>
</protein>
<feature type="region of interest" description="Disordered" evidence="2">
    <location>
        <begin position="390"/>
        <end position="433"/>
    </location>
</feature>
<keyword evidence="1" id="KW-0175">Coiled coil</keyword>
<evidence type="ECO:0000256" key="1">
    <source>
        <dbReference type="SAM" id="Coils"/>
    </source>
</evidence>
<dbReference type="EMBL" id="ML213505">
    <property type="protein sequence ID" value="TFK55252.1"/>
    <property type="molecule type" value="Genomic_DNA"/>
</dbReference>
<dbReference type="Gene3D" id="1.20.58.80">
    <property type="entry name" value="Phosphotransferase system, lactose/cellobiose-type IIA subunit"/>
    <property type="match status" value="1"/>
</dbReference>
<feature type="coiled-coil region" evidence="1">
    <location>
        <begin position="253"/>
        <end position="280"/>
    </location>
</feature>
<keyword evidence="4" id="KW-1185">Reference proteome</keyword>
<sequence>MSSSESPLNAAHEHAENAHNYTTQGLLIPAAEEHYVAAQGFQTCIEQSNDENTKRTLRMLYNDHLKAGKELQRRIAKLREEGKDPAQPQKPSPLRSAAFSAPRSTASPPPNSQPRMSDSQATVDESFMLLGQKSDPGDSFNHFWKIMEGMLDNLSQPVAFAAAPLGPSAPGGPAGRKGLGREGSSSSDTDFEDPRTSRIARKYGSSVARFPPKPIMESTVVNLRQELEEVHADDLDELSESFCLIPWSKEPSVSALKQENAALKAEVDEIQQRLAATEKMMKARIEQDQRLRDSIVLARKEAQRAMGASHILQRPGGLASDLSALNLNGPSLPPPMPGTLNLGPSGRDREAQLLRRVRELEEETRLLRAENEKQKALIVKFRERWEKLKESAKRKKSAKAAAESEATAIRDRIDEEPEAEQEQDEQMNRQSIL</sequence>
<dbReference type="Proteomes" id="UP000305948">
    <property type="component" value="Unassembled WGS sequence"/>
</dbReference>
<evidence type="ECO:0000256" key="2">
    <source>
        <dbReference type="SAM" id="MobiDB-lite"/>
    </source>
</evidence>
<dbReference type="PANTHER" id="PTHR40130:SF1">
    <property type="entry name" value="SPINDLE POLE BODY-ASSOCIATED PROTEIN CUT12 DOMAIN-CONTAINING PROTEIN"/>
    <property type="match status" value="1"/>
</dbReference>
<dbReference type="PANTHER" id="PTHR40130">
    <property type="entry name" value="EXPRESSED PROTEIN"/>
    <property type="match status" value="1"/>
</dbReference>
<dbReference type="OrthoDB" id="3197614at2759"/>